<reference evidence="6" key="1">
    <citation type="submission" date="2023-10" db="EMBL/GenBank/DDBJ databases">
        <title>Chromosome-level genome of the transformable northern wattle, Acacia crassicarpa.</title>
        <authorList>
            <person name="Massaro I."/>
            <person name="Sinha N.R."/>
            <person name="Poethig S."/>
            <person name="Leichty A.R."/>
        </authorList>
    </citation>
    <scope>NUCLEOTIDE SEQUENCE</scope>
    <source>
        <strain evidence="6">Acra3RX</strain>
        <tissue evidence="6">Leaf</tissue>
    </source>
</reference>
<accession>A0AAE1KDU3</accession>
<dbReference type="Pfam" id="PF04755">
    <property type="entry name" value="PAP_fibrillin"/>
    <property type="match status" value="1"/>
</dbReference>
<feature type="domain" description="Plastid lipid-associated protein/fibrillin conserved" evidence="5">
    <location>
        <begin position="127"/>
        <end position="342"/>
    </location>
</feature>
<evidence type="ECO:0000313" key="7">
    <source>
        <dbReference type="Proteomes" id="UP001293593"/>
    </source>
</evidence>
<organism evidence="6 7">
    <name type="scientific">Acacia crassicarpa</name>
    <name type="common">northern wattle</name>
    <dbReference type="NCBI Taxonomy" id="499986"/>
    <lineage>
        <taxon>Eukaryota</taxon>
        <taxon>Viridiplantae</taxon>
        <taxon>Streptophyta</taxon>
        <taxon>Embryophyta</taxon>
        <taxon>Tracheophyta</taxon>
        <taxon>Spermatophyta</taxon>
        <taxon>Magnoliopsida</taxon>
        <taxon>eudicotyledons</taxon>
        <taxon>Gunneridae</taxon>
        <taxon>Pentapetalae</taxon>
        <taxon>rosids</taxon>
        <taxon>fabids</taxon>
        <taxon>Fabales</taxon>
        <taxon>Fabaceae</taxon>
        <taxon>Caesalpinioideae</taxon>
        <taxon>mimosoid clade</taxon>
        <taxon>Acacieae</taxon>
        <taxon>Acacia</taxon>
    </lineage>
</organism>
<evidence type="ECO:0000256" key="1">
    <source>
        <dbReference type="ARBA" id="ARBA00004474"/>
    </source>
</evidence>
<dbReference type="InterPro" id="IPR006843">
    <property type="entry name" value="PAP/fibrillin_dom"/>
</dbReference>
<name>A0AAE1KDU3_9FABA</name>
<comment type="subcellular location">
    <subcellularLocation>
        <location evidence="1">Plastid</location>
    </subcellularLocation>
</comment>
<dbReference type="Proteomes" id="UP001293593">
    <property type="component" value="Unassembled WGS sequence"/>
</dbReference>
<evidence type="ECO:0000256" key="2">
    <source>
        <dbReference type="ARBA" id="ARBA00005845"/>
    </source>
</evidence>
<dbReference type="PANTHER" id="PTHR31906">
    <property type="entry name" value="PLASTID-LIPID-ASSOCIATED PROTEIN 4, CHLOROPLASTIC-RELATED"/>
    <property type="match status" value="1"/>
</dbReference>
<evidence type="ECO:0000313" key="6">
    <source>
        <dbReference type="EMBL" id="KAK4270995.1"/>
    </source>
</evidence>
<evidence type="ECO:0000256" key="4">
    <source>
        <dbReference type="ARBA" id="ARBA00022946"/>
    </source>
</evidence>
<dbReference type="InterPro" id="IPR039633">
    <property type="entry name" value="PAP"/>
</dbReference>
<comment type="caution">
    <text evidence="6">The sequence shown here is derived from an EMBL/GenBank/DDBJ whole genome shotgun (WGS) entry which is preliminary data.</text>
</comment>
<keyword evidence="4" id="KW-0809">Transit peptide</keyword>
<evidence type="ECO:0000259" key="5">
    <source>
        <dbReference type="Pfam" id="PF04755"/>
    </source>
</evidence>
<dbReference type="GO" id="GO:0009536">
    <property type="term" value="C:plastid"/>
    <property type="evidence" value="ECO:0007669"/>
    <property type="project" value="UniProtKB-SubCell"/>
</dbReference>
<keyword evidence="7" id="KW-1185">Reference proteome</keyword>
<evidence type="ECO:0000256" key="3">
    <source>
        <dbReference type="ARBA" id="ARBA00022640"/>
    </source>
</evidence>
<proteinExistence type="inferred from homology"/>
<dbReference type="AlphaFoldDB" id="A0AAE1KDU3"/>
<dbReference type="EMBL" id="JAWXYG010000005">
    <property type="protein sequence ID" value="KAK4270995.1"/>
    <property type="molecule type" value="Genomic_DNA"/>
</dbReference>
<keyword evidence="3" id="KW-0934">Plastid</keyword>
<sequence length="355" mass="38761">MIEITYKRWAEKIKERGCGSSKFEVRTRACLSQINQFRCKAPSVTPLASNLILKPSISLPCMVEFSGQSIRKPYNSPRPVLCVRAVTDDDEWGPDNKKEGNGEGEGSAVGVAVAEEEKVPEALETDRLKKALVDSFYGTDRGLKATSETRAEIVELITQLEARNPNPAPTDALQLLNGKWILAYTSFAGLFPLLSRGTLPLVKVEEISQTIDSQSFTVQNSVQFAGPLATTSVSTNAKFEVRSPKRVQIKFDEGIIGTPQLTDSLVIPENVEFLGQKIDLTPFKGILNSVEDAATNVARTISSQPPLKIPISNSNAQSWLLTTYLDEELRISRGDGGNVFVLIKEGSSLLSSLTT</sequence>
<gene>
    <name evidence="6" type="ORF">QN277_019756</name>
</gene>
<protein>
    <recommendedName>
        <fullName evidence="5">Plastid lipid-associated protein/fibrillin conserved domain-containing protein</fullName>
    </recommendedName>
</protein>
<comment type="similarity">
    <text evidence="2">Belongs to the PAP/fibrillin family.</text>
</comment>